<dbReference type="EMBL" id="AHKC01010644">
    <property type="protein sequence ID" value="EKF31741.1"/>
    <property type="molecule type" value="Genomic_DNA"/>
</dbReference>
<dbReference type="GO" id="GO:1990961">
    <property type="term" value="P:xenobiotic detoxification by transmembrane export across the plasma membrane"/>
    <property type="evidence" value="ECO:0007669"/>
    <property type="project" value="InterPro"/>
</dbReference>
<comment type="similarity">
    <text evidence="2">Belongs to the multi antimicrobial extrusion (MATE) (TC 2.A.66.1) family.</text>
</comment>
<dbReference type="GO" id="GO:0016020">
    <property type="term" value="C:membrane"/>
    <property type="evidence" value="ECO:0007669"/>
    <property type="project" value="UniProtKB-SubCell"/>
</dbReference>
<proteinExistence type="inferred from homology"/>
<keyword evidence="8" id="KW-1185">Reference proteome</keyword>
<feature type="transmembrane region" description="Helical" evidence="6">
    <location>
        <begin position="329"/>
        <end position="350"/>
    </location>
</feature>
<evidence type="ECO:0000313" key="7">
    <source>
        <dbReference type="EMBL" id="EKF31741.1"/>
    </source>
</evidence>
<feature type="transmembrane region" description="Helical" evidence="6">
    <location>
        <begin position="115"/>
        <end position="137"/>
    </location>
</feature>
<feature type="transmembrane region" description="Helical" evidence="6">
    <location>
        <begin position="432"/>
        <end position="452"/>
    </location>
</feature>
<dbReference type="PANTHER" id="PTHR11206">
    <property type="entry name" value="MULTIDRUG RESISTANCE PROTEIN"/>
    <property type="match status" value="1"/>
</dbReference>
<keyword evidence="5 6" id="KW-0472">Membrane</keyword>
<feature type="transmembrane region" description="Helical" evidence="6">
    <location>
        <begin position="149"/>
        <end position="169"/>
    </location>
</feature>
<feature type="transmembrane region" description="Helical" evidence="6">
    <location>
        <begin position="297"/>
        <end position="317"/>
    </location>
</feature>
<evidence type="ECO:0000256" key="4">
    <source>
        <dbReference type="ARBA" id="ARBA00022989"/>
    </source>
</evidence>
<gene>
    <name evidence="7" type="ORF">MOQ_004419</name>
</gene>
<evidence type="ECO:0000256" key="5">
    <source>
        <dbReference type="ARBA" id="ARBA00023136"/>
    </source>
</evidence>
<feature type="transmembrane region" description="Helical" evidence="6">
    <location>
        <begin position="210"/>
        <end position="228"/>
    </location>
</feature>
<protein>
    <submittedName>
        <fullName evidence="7">Membrane transporter protein, putative</fullName>
    </submittedName>
</protein>
<organism evidence="7 8">
    <name type="scientific">Trypanosoma cruzi marinkellei</name>
    <dbReference type="NCBI Taxonomy" id="85056"/>
    <lineage>
        <taxon>Eukaryota</taxon>
        <taxon>Discoba</taxon>
        <taxon>Euglenozoa</taxon>
        <taxon>Kinetoplastea</taxon>
        <taxon>Metakinetoplastina</taxon>
        <taxon>Trypanosomatida</taxon>
        <taxon>Trypanosomatidae</taxon>
        <taxon>Trypanosoma</taxon>
        <taxon>Schizotrypanum</taxon>
    </lineage>
</organism>
<evidence type="ECO:0000256" key="2">
    <source>
        <dbReference type="ARBA" id="ARBA00010199"/>
    </source>
</evidence>
<feature type="transmembrane region" description="Helical" evidence="6">
    <location>
        <begin position="70"/>
        <end position="94"/>
    </location>
</feature>
<keyword evidence="3 6" id="KW-0812">Transmembrane</keyword>
<sequence length="485" mass="53410">MGETYARLPNGQFSTDCGHSSVPTLRQLLGDLMRIGLPLSASQVSQFSFIIVMFFFAGHLGVQELGSVSIAIGILNATGFAFGSGLCGALETLLSHSYGLDRRSTMYGVYAQRMFLILMLFSVPLAILLSCLTPILIAIGEPTYVAVEVGSFCLICVLGLPAIMFLELLRRYYASQHRSNPVFLTLAMAAILNPLVQYICVYFGGYKGIALGWVILLLIMDITLVIYLRVSGLYRHTWGGWSMAAFQNWIPMLKLAIPSLGMAFSEWTAMEVNSVCAGFMSSVQLGAYAISSQLSNLCWSVVSGFFMASTVLVGNCVGEGQPQLGRRYAMLSFIVVFALSFVNISLVYVYQEQIAYIFTEDPEVVSIFMSITPFFLVYHVLDSIQSNFLGILRGCGLQVIGVFIVFVGLTLVGTPLGLFLLFRCDYDVKALWIGPIVGCTLLAIPAYLFVFFRRVEWEKLKPHIEEPFEGSIDLETSREASSTAF</sequence>
<dbReference type="Pfam" id="PF01554">
    <property type="entry name" value="MatE"/>
    <property type="match status" value="2"/>
</dbReference>
<dbReference type="Proteomes" id="UP000007350">
    <property type="component" value="Unassembled WGS sequence"/>
</dbReference>
<accession>K2NA32</accession>
<name>K2NA32_TRYCR</name>
<feature type="transmembrane region" description="Helical" evidence="6">
    <location>
        <begin position="181"/>
        <end position="204"/>
    </location>
</feature>
<dbReference type="CDD" id="cd13132">
    <property type="entry name" value="MATE_eukaryotic"/>
    <property type="match status" value="1"/>
</dbReference>
<comment type="caution">
    <text evidence="7">The sequence shown here is derived from an EMBL/GenBank/DDBJ whole genome shotgun (WGS) entry which is preliminary data.</text>
</comment>
<comment type="subcellular location">
    <subcellularLocation>
        <location evidence="1">Membrane</location>
        <topology evidence="1">Multi-pass membrane protein</topology>
    </subcellularLocation>
</comment>
<dbReference type="InterPro" id="IPR002528">
    <property type="entry name" value="MATE_fam"/>
</dbReference>
<feature type="transmembrane region" description="Helical" evidence="6">
    <location>
        <begin position="35"/>
        <end position="58"/>
    </location>
</feature>
<dbReference type="NCBIfam" id="TIGR00797">
    <property type="entry name" value="matE"/>
    <property type="match status" value="1"/>
</dbReference>
<feature type="transmembrane region" description="Helical" evidence="6">
    <location>
        <begin position="362"/>
        <end position="381"/>
    </location>
</feature>
<dbReference type="GO" id="GO:0042910">
    <property type="term" value="F:xenobiotic transmembrane transporter activity"/>
    <property type="evidence" value="ECO:0007669"/>
    <property type="project" value="InterPro"/>
</dbReference>
<evidence type="ECO:0000256" key="1">
    <source>
        <dbReference type="ARBA" id="ARBA00004141"/>
    </source>
</evidence>
<evidence type="ECO:0000313" key="8">
    <source>
        <dbReference type="Proteomes" id="UP000007350"/>
    </source>
</evidence>
<evidence type="ECO:0000256" key="3">
    <source>
        <dbReference type="ARBA" id="ARBA00022692"/>
    </source>
</evidence>
<dbReference type="GO" id="GO:0015297">
    <property type="term" value="F:antiporter activity"/>
    <property type="evidence" value="ECO:0007669"/>
    <property type="project" value="InterPro"/>
</dbReference>
<dbReference type="OrthoDB" id="2126698at2759"/>
<evidence type="ECO:0000256" key="6">
    <source>
        <dbReference type="SAM" id="Phobius"/>
    </source>
</evidence>
<reference evidence="7 8" key="1">
    <citation type="journal article" date="2012" name="BMC Genomics">
        <title>Comparative genomic analysis of human infective Trypanosoma cruzi lineages with the bat-restricted subspecies T. cruzi marinkellei.</title>
        <authorList>
            <person name="Franzen O."/>
            <person name="Talavera-Lopez C."/>
            <person name="Ochaya S."/>
            <person name="Butler C.E."/>
            <person name="Messenger L.A."/>
            <person name="Lewis M.D."/>
            <person name="Llewellyn M.S."/>
            <person name="Marinkelle C.J."/>
            <person name="Tyler K.M."/>
            <person name="Miles M.A."/>
            <person name="Andersson B."/>
        </authorList>
    </citation>
    <scope>NUCLEOTIDE SEQUENCE [LARGE SCALE GENOMIC DNA]</scope>
    <source>
        <strain evidence="7 8">B7</strain>
    </source>
</reference>
<feature type="transmembrane region" description="Helical" evidence="6">
    <location>
        <begin position="388"/>
        <end position="412"/>
    </location>
</feature>
<dbReference type="InterPro" id="IPR045069">
    <property type="entry name" value="MATE_euk"/>
</dbReference>
<keyword evidence="4 6" id="KW-1133">Transmembrane helix</keyword>
<dbReference type="AlphaFoldDB" id="K2NA32"/>